<protein>
    <submittedName>
        <fullName evidence="2">Uncharacterized protein</fullName>
    </submittedName>
</protein>
<evidence type="ECO:0000313" key="3">
    <source>
        <dbReference type="Proteomes" id="UP000276133"/>
    </source>
</evidence>
<organism evidence="2 3">
    <name type="scientific">Brachionus plicatilis</name>
    <name type="common">Marine rotifer</name>
    <name type="synonym">Brachionus muelleri</name>
    <dbReference type="NCBI Taxonomy" id="10195"/>
    <lineage>
        <taxon>Eukaryota</taxon>
        <taxon>Metazoa</taxon>
        <taxon>Spiralia</taxon>
        <taxon>Gnathifera</taxon>
        <taxon>Rotifera</taxon>
        <taxon>Eurotatoria</taxon>
        <taxon>Monogononta</taxon>
        <taxon>Pseudotrocha</taxon>
        <taxon>Ploima</taxon>
        <taxon>Brachionidae</taxon>
        <taxon>Brachionus</taxon>
    </lineage>
</organism>
<sequence>MTKLNFSAISIFNFFEIFTASVFSTSILTNCLKNLSFFGKLIPSMIKTIDIDFRKFFQGYSHKAARSYQPSWFQYEKFIIKYFFYFALLRLTSDFFSISMSFQSTQPFLILKNIQEEENIEIFFTILSAFDFETI</sequence>
<keyword evidence="1" id="KW-1133">Transmembrane helix</keyword>
<comment type="caution">
    <text evidence="2">The sequence shown here is derived from an EMBL/GenBank/DDBJ whole genome shotgun (WGS) entry which is preliminary data.</text>
</comment>
<keyword evidence="1" id="KW-0472">Membrane</keyword>
<keyword evidence="3" id="KW-1185">Reference proteome</keyword>
<evidence type="ECO:0000256" key="1">
    <source>
        <dbReference type="SAM" id="Phobius"/>
    </source>
</evidence>
<evidence type="ECO:0000313" key="2">
    <source>
        <dbReference type="EMBL" id="RMZ95816.1"/>
    </source>
</evidence>
<dbReference type="Proteomes" id="UP000276133">
    <property type="component" value="Unassembled WGS sequence"/>
</dbReference>
<proteinExistence type="predicted"/>
<name>A0A3M7P9N7_BRAPC</name>
<feature type="transmembrane region" description="Helical" evidence="1">
    <location>
        <begin position="6"/>
        <end position="32"/>
    </location>
</feature>
<reference evidence="2 3" key="1">
    <citation type="journal article" date="2018" name="Sci. Rep.">
        <title>Genomic signatures of local adaptation to the degree of environmental predictability in rotifers.</title>
        <authorList>
            <person name="Franch-Gras L."/>
            <person name="Hahn C."/>
            <person name="Garcia-Roger E.M."/>
            <person name="Carmona M.J."/>
            <person name="Serra M."/>
            <person name="Gomez A."/>
        </authorList>
    </citation>
    <scope>NUCLEOTIDE SEQUENCE [LARGE SCALE GENOMIC DNA]</scope>
    <source>
        <strain evidence="2">HYR1</strain>
    </source>
</reference>
<dbReference type="EMBL" id="REGN01012333">
    <property type="protein sequence ID" value="RMZ95816.1"/>
    <property type="molecule type" value="Genomic_DNA"/>
</dbReference>
<dbReference type="AlphaFoldDB" id="A0A3M7P9N7"/>
<keyword evidence="1" id="KW-0812">Transmembrane</keyword>
<gene>
    <name evidence="2" type="ORF">BpHYR1_046370</name>
</gene>
<accession>A0A3M7P9N7</accession>